<dbReference type="OrthoDB" id="1364070at2"/>
<gene>
    <name evidence="1" type="ORF">EPI11_15785</name>
</gene>
<dbReference type="EMBL" id="SBII01000012">
    <property type="protein sequence ID" value="RWW92367.1"/>
    <property type="molecule type" value="Genomic_DNA"/>
</dbReference>
<keyword evidence="2" id="KW-1185">Reference proteome</keyword>
<comment type="caution">
    <text evidence="1">The sequence shown here is derived from an EMBL/GenBank/DDBJ whole genome shotgun (WGS) entry which is preliminary data.</text>
</comment>
<evidence type="ECO:0000313" key="1">
    <source>
        <dbReference type="EMBL" id="RWW92367.1"/>
    </source>
</evidence>
<dbReference type="RefSeq" id="WP_128390948.1">
    <property type="nucleotide sequence ID" value="NZ_SBII01000012.1"/>
</dbReference>
<name>A0A444GN38_9FLAO</name>
<protein>
    <submittedName>
        <fullName evidence="1">Uncharacterized protein</fullName>
    </submittedName>
</protein>
<sequence length="95" mass="11009">MTKSEKKAQLNKMIAEFLTTNDTEVLTQLRNDIYNQINKLPMSSNDRNNIEEAMYLWNYNSDRYIENPKNATVKTSLMADFEAIVKTVDISLLSN</sequence>
<accession>A0A444GN38</accession>
<evidence type="ECO:0000313" key="2">
    <source>
        <dbReference type="Proteomes" id="UP000287527"/>
    </source>
</evidence>
<proteinExistence type="predicted"/>
<reference evidence="1 2" key="1">
    <citation type="submission" date="2019-01" db="EMBL/GenBank/DDBJ databases">
        <title>Flavobacterium sp. nov.,isolated from freshwater.</title>
        <authorList>
            <person name="Zhang R."/>
            <person name="Du Z.-J."/>
        </authorList>
    </citation>
    <scope>NUCLEOTIDE SEQUENCE [LARGE SCALE GENOMIC DNA]</scope>
    <source>
        <strain evidence="1 2">1E403</strain>
    </source>
</reference>
<dbReference type="Proteomes" id="UP000287527">
    <property type="component" value="Unassembled WGS sequence"/>
</dbReference>
<organism evidence="1 2">
    <name type="scientific">Flavobacterium cerinum</name>
    <dbReference type="NCBI Taxonomy" id="2502784"/>
    <lineage>
        <taxon>Bacteria</taxon>
        <taxon>Pseudomonadati</taxon>
        <taxon>Bacteroidota</taxon>
        <taxon>Flavobacteriia</taxon>
        <taxon>Flavobacteriales</taxon>
        <taxon>Flavobacteriaceae</taxon>
        <taxon>Flavobacterium</taxon>
    </lineage>
</organism>
<dbReference type="AlphaFoldDB" id="A0A444GN38"/>